<dbReference type="Gene3D" id="3.40.50.1820">
    <property type="entry name" value="alpha/beta hydrolase"/>
    <property type="match status" value="1"/>
</dbReference>
<dbReference type="InterPro" id="IPR022122">
    <property type="entry name" value="DUF3657"/>
</dbReference>
<organism evidence="4 5">
    <name type="scientific">Stylonychia lemnae</name>
    <name type="common">Ciliate</name>
    <dbReference type="NCBI Taxonomy" id="5949"/>
    <lineage>
        <taxon>Eukaryota</taxon>
        <taxon>Sar</taxon>
        <taxon>Alveolata</taxon>
        <taxon>Ciliophora</taxon>
        <taxon>Intramacronucleata</taxon>
        <taxon>Spirotrichea</taxon>
        <taxon>Stichotrichia</taxon>
        <taxon>Sporadotrichida</taxon>
        <taxon>Oxytrichidae</taxon>
        <taxon>Stylonychinae</taxon>
        <taxon>Stylonychia</taxon>
    </lineage>
</organism>
<feature type="region of interest" description="Disordered" evidence="2">
    <location>
        <begin position="1"/>
        <end position="25"/>
    </location>
</feature>
<dbReference type="OrthoDB" id="273452at2759"/>
<evidence type="ECO:0000313" key="4">
    <source>
        <dbReference type="EMBL" id="CDW80262.1"/>
    </source>
</evidence>
<feature type="domain" description="DUF676" evidence="3">
    <location>
        <begin position="705"/>
        <end position="889"/>
    </location>
</feature>
<proteinExistence type="inferred from homology"/>
<dbReference type="Pfam" id="PF12394">
    <property type="entry name" value="DUF3657"/>
    <property type="match status" value="1"/>
</dbReference>
<feature type="region of interest" description="Disordered" evidence="2">
    <location>
        <begin position="413"/>
        <end position="445"/>
    </location>
</feature>
<feature type="compositionally biased region" description="Polar residues" evidence="2">
    <location>
        <begin position="1"/>
        <end position="14"/>
    </location>
</feature>
<evidence type="ECO:0000259" key="3">
    <source>
        <dbReference type="Pfam" id="PF05057"/>
    </source>
</evidence>
<feature type="compositionally biased region" description="Low complexity" evidence="2">
    <location>
        <begin position="633"/>
        <end position="644"/>
    </location>
</feature>
<feature type="compositionally biased region" description="Polar residues" evidence="2">
    <location>
        <begin position="645"/>
        <end position="661"/>
    </location>
</feature>
<evidence type="ECO:0000256" key="1">
    <source>
        <dbReference type="ARBA" id="ARBA00007949"/>
    </source>
</evidence>
<dbReference type="InterPro" id="IPR029058">
    <property type="entry name" value="AB_hydrolase_fold"/>
</dbReference>
<protein>
    <submittedName>
        <fullName evidence="4">Serine</fullName>
    </submittedName>
</protein>
<dbReference type="InterPro" id="IPR007751">
    <property type="entry name" value="DUF676_lipase-like"/>
</dbReference>
<dbReference type="SUPFAM" id="SSF53474">
    <property type="entry name" value="alpha/beta-Hydrolases"/>
    <property type="match status" value="1"/>
</dbReference>
<dbReference type="Proteomes" id="UP000039865">
    <property type="component" value="Unassembled WGS sequence"/>
</dbReference>
<dbReference type="InParanoid" id="A0A078AFG3"/>
<comment type="similarity">
    <text evidence="1">Belongs to the FAM135 family.</text>
</comment>
<sequence length="969" mass="111482">MSLGNQLGNAQQLMKQRKKRNQDHHNVIPAQIDKGLFTFNTRGFMIRYCEEEVELNDIGHFRVELDIEDSQPSNVEFFMEVELMFSDLQNQGGIEKFQQSSNLKEIDGNAEFKCVSVQKFKIRKLCDGIFDYVPVTFDEQHFCIALCTIHSSLLDFRFRSRELKPFSRAEYIKILDLEKKNQEGANKVPIEDKKAKAAKEKQDQGKVEEWRPQNIAEYLFSNEKGEIADDIDAEEIDQIYSGYMQALMTSYEKLKGKFNNFAAKCLSERQKRESGLLLVAPPLSLPGEKDNEADTDNATSTKSFNHPEESKLKENMIGSQNDNRMGGRLGARMEIAIKKDNNKSQVGVVAAHNQTVRAEDESQMNVDDDEGAVIEEESVYTNRRGLNQPKNLIEREPEREPDFSYREKMQGQKFQKSHKSNNIISGGNDCPEDDVDVDPEDEENGNQYNISNDGSLIISESNESILEMKKMTAIPILKNQDQFKSKISKENQQFDTKSSMYHNNKKNQLLPFSQRVRLQDPFQISFQLVQDINLVSSQVFQLWHKLIEIITINPKFICEYLRIQYEEKMREVQGEHIYRTIIETKDFAFPSDENVGEIHRQLAYKKRNGPNGSLLSSTTEAFNVIQLGSTSLSAQNSSSSNMESQKTGQQIQANKTNQNNNPQLQKALNELQPILFEECYIKSMDKIKQVHAELQPNTFNEYNYKGVHLFVMVHGFQGNACDMRLLRNNIALLFPEAMFLSSNANEDYTEGDIFEMGVRLSQEVNSYISQYCPGSSLGKISFIAHSLGGLIVRAALPFLEEHSDKMYNYFTLSSAHLGYMFTQSKIVDAGMWLLKTWRKSKCLQQLRMSDNKNLEETTLYKLSEFKGLNWFKHIVLVSSYQDSYAPFESARIQICNKAANDASRGNIYIKMARNLLSNLPVDVLYRIDVDFRIAEKNLDSFIGRTAHIQFLECQNVMRMLIYRFKEFFC</sequence>
<dbReference type="PANTHER" id="PTHR12482:SF5">
    <property type="entry name" value="DUF676 DOMAIN-CONTAINING PROTEIN"/>
    <property type="match status" value="1"/>
</dbReference>
<feature type="region of interest" description="Disordered" evidence="2">
    <location>
        <begin position="281"/>
        <end position="324"/>
    </location>
</feature>
<dbReference type="PANTHER" id="PTHR12482">
    <property type="entry name" value="LIPASE ROG1-RELATED-RELATED"/>
    <property type="match status" value="1"/>
</dbReference>
<dbReference type="AlphaFoldDB" id="A0A078AFG3"/>
<feature type="compositionally biased region" description="Basic and acidic residues" evidence="2">
    <location>
        <begin position="305"/>
        <end position="314"/>
    </location>
</feature>
<feature type="region of interest" description="Disordered" evidence="2">
    <location>
        <begin position="633"/>
        <end position="661"/>
    </location>
</feature>
<evidence type="ECO:0000313" key="5">
    <source>
        <dbReference type="Proteomes" id="UP000039865"/>
    </source>
</evidence>
<evidence type="ECO:0000256" key="2">
    <source>
        <dbReference type="SAM" id="MobiDB-lite"/>
    </source>
</evidence>
<feature type="compositionally biased region" description="Acidic residues" evidence="2">
    <location>
        <begin position="430"/>
        <end position="444"/>
    </location>
</feature>
<keyword evidence="5" id="KW-1185">Reference proteome</keyword>
<reference evidence="4 5" key="1">
    <citation type="submission" date="2014-06" db="EMBL/GenBank/DDBJ databases">
        <authorList>
            <person name="Swart Estienne"/>
        </authorList>
    </citation>
    <scope>NUCLEOTIDE SEQUENCE [LARGE SCALE GENOMIC DNA]</scope>
    <source>
        <strain evidence="4 5">130c</strain>
    </source>
</reference>
<name>A0A078AFG3_STYLE</name>
<dbReference type="InterPro" id="IPR044294">
    <property type="entry name" value="Lipase-like"/>
</dbReference>
<dbReference type="EMBL" id="CCKQ01008797">
    <property type="protein sequence ID" value="CDW80262.1"/>
    <property type="molecule type" value="Genomic_DNA"/>
</dbReference>
<dbReference type="Pfam" id="PF05057">
    <property type="entry name" value="DUF676"/>
    <property type="match status" value="1"/>
</dbReference>
<gene>
    <name evidence="4" type="primary">Contig4177.g4462</name>
    <name evidence="4" type="ORF">STYLEM_9258</name>
</gene>
<accession>A0A078AFG3</accession>